<dbReference type="Pfam" id="PF13458">
    <property type="entry name" value="Peripla_BP_6"/>
    <property type="match status" value="1"/>
</dbReference>
<dbReference type="InterPro" id="IPR028082">
    <property type="entry name" value="Peripla_BP_I"/>
</dbReference>
<evidence type="ECO:0000256" key="1">
    <source>
        <dbReference type="ARBA" id="ARBA00010062"/>
    </source>
</evidence>
<keyword evidence="2" id="KW-0732">Signal</keyword>
<dbReference type="CDD" id="cd06340">
    <property type="entry name" value="PBP1_ABC_ligand_binding-like"/>
    <property type="match status" value="1"/>
</dbReference>
<evidence type="ECO:0000259" key="3">
    <source>
        <dbReference type="Pfam" id="PF13458"/>
    </source>
</evidence>
<protein>
    <submittedName>
        <fullName evidence="4">Branched-chain amino acid transport system substrate-binding protein</fullName>
    </submittedName>
</protein>
<proteinExistence type="inferred from homology"/>
<evidence type="ECO:0000256" key="2">
    <source>
        <dbReference type="ARBA" id="ARBA00022729"/>
    </source>
</evidence>
<evidence type="ECO:0000313" key="5">
    <source>
        <dbReference type="Proteomes" id="UP000664701"/>
    </source>
</evidence>
<accession>A0ABZ2SQV9</accession>
<reference evidence="4 5" key="2">
    <citation type="submission" date="2024-03" db="EMBL/GenBank/DDBJ databases">
        <title>The Genome Sequence of Enterococcus sp. DIV2402.</title>
        <authorList>
            <consortium name="The Broad Institute Genomics Platform"/>
            <consortium name="The Broad Institute Microbial Omics Core"/>
            <consortium name="The Broad Institute Genomic Center for Infectious Diseases"/>
            <person name="Earl A."/>
            <person name="Manson A."/>
            <person name="Gilmore M."/>
            <person name="Schwartman J."/>
            <person name="Shea T."/>
            <person name="Abouelleil A."/>
            <person name="Cao P."/>
            <person name="Chapman S."/>
            <person name="Cusick C."/>
            <person name="Young S."/>
            <person name="Neafsey D."/>
            <person name="Nusbaum C."/>
            <person name="Birren B."/>
        </authorList>
    </citation>
    <scope>NUCLEOTIDE SEQUENCE [LARGE SCALE GENOMIC DNA]</scope>
    <source>
        <strain evidence="4 5">DIV2402</strain>
    </source>
</reference>
<organism evidence="4 5">
    <name type="scientific">Candidatus Enterococcus lowellii</name>
    <dbReference type="NCBI Taxonomy" id="2230877"/>
    <lineage>
        <taxon>Bacteria</taxon>
        <taxon>Bacillati</taxon>
        <taxon>Bacillota</taxon>
        <taxon>Bacilli</taxon>
        <taxon>Lactobacillales</taxon>
        <taxon>Enterococcaceae</taxon>
        <taxon>Enterococcus</taxon>
    </lineage>
</organism>
<sequence length="414" mass="45842">MFLFLLFFNTACSVEKNTEEKNEVSIGVLVPLNGAQTQAGKEVTQLLELIEDVVNRPSDLSLPFHEGIGLPNLNGVKIRFVIGDSSTPDIAMVEAERLITEENVIGLTGLLSSSSTKTIMVPAERYEVVLLGEGTSETLTDAGYEYFGRTYPGDDTFIEDTFSYLREISNASDKPINTVALVSEDSEFGANIALIERKWLNEYDFELVEDISYSALASNVTSEVLRIRQAKPDAVIMSSYIADALLFMSTFREQDYFPSVLFGQRGGFASSDFVKNLGEDANYVFSTARWNTDMDNQAAQDLAEAFQEYSDGTELIGDVMAVGWNAYLLAIAANQAGSTESDAIRAEMRKGLDVAKEEDPSGLLGYQYDETGQNQLASAIIVQVQDMEMVTVYPEALSMQKEIYPSPNWRERKR</sequence>
<name>A0ABZ2SQV9_9ENTE</name>
<keyword evidence="5" id="KW-1185">Reference proteome</keyword>
<dbReference type="InterPro" id="IPR028081">
    <property type="entry name" value="Leu-bd"/>
</dbReference>
<dbReference type="SUPFAM" id="SSF53822">
    <property type="entry name" value="Periplasmic binding protein-like I"/>
    <property type="match status" value="1"/>
</dbReference>
<gene>
    <name evidence="4" type="ORF">DOK78_002572</name>
</gene>
<comment type="similarity">
    <text evidence="1">Belongs to the leucine-binding protein family.</text>
</comment>
<dbReference type="PANTHER" id="PTHR30483:SF37">
    <property type="entry name" value="ABC TRANSPORTER SUBSTRATE-BINDING PROTEIN"/>
    <property type="match status" value="1"/>
</dbReference>
<dbReference type="InterPro" id="IPR051010">
    <property type="entry name" value="BCAA_transport"/>
</dbReference>
<dbReference type="PANTHER" id="PTHR30483">
    <property type="entry name" value="LEUCINE-SPECIFIC-BINDING PROTEIN"/>
    <property type="match status" value="1"/>
</dbReference>
<reference evidence="4 5" key="1">
    <citation type="submission" date="2021-03" db="EMBL/GenBank/DDBJ databases">
        <authorList>
            <person name="Gilmore M.S."/>
            <person name="Schwartzman J."/>
            <person name="Van Tyne D."/>
            <person name="Martin M."/>
            <person name="Earl A.M."/>
            <person name="Manson A.L."/>
            <person name="Straub T."/>
            <person name="Salamzade R."/>
            <person name="Saavedra J."/>
            <person name="Lebreton F."/>
            <person name="Prichula J."/>
            <person name="Schaufler K."/>
            <person name="Gaca A."/>
            <person name="Sgardioli B."/>
            <person name="Wagenaar J."/>
            <person name="Strong T."/>
        </authorList>
    </citation>
    <scope>NUCLEOTIDE SEQUENCE [LARGE SCALE GENOMIC DNA]</scope>
    <source>
        <strain evidence="4 5">DIV2402</strain>
    </source>
</reference>
<dbReference type="Gene3D" id="3.40.50.2300">
    <property type="match status" value="2"/>
</dbReference>
<feature type="domain" description="Leucine-binding protein" evidence="3">
    <location>
        <begin position="23"/>
        <end position="384"/>
    </location>
</feature>
<dbReference type="Proteomes" id="UP000664701">
    <property type="component" value="Chromosome"/>
</dbReference>
<dbReference type="EMBL" id="CP147251">
    <property type="protein sequence ID" value="WYJ77932.1"/>
    <property type="molecule type" value="Genomic_DNA"/>
</dbReference>
<evidence type="ECO:0000313" key="4">
    <source>
        <dbReference type="EMBL" id="WYJ77932.1"/>
    </source>
</evidence>